<name>A0A1G9TSY7_9BACL</name>
<proteinExistence type="predicted"/>
<gene>
    <name evidence="2" type="ORF">SAMN04488137_0483</name>
</gene>
<dbReference type="Pfam" id="PF08818">
    <property type="entry name" value="DUF1801"/>
    <property type="match status" value="1"/>
</dbReference>
<dbReference type="RefSeq" id="WP_090232270.1">
    <property type="nucleotide sequence ID" value="NZ_FNHW01000001.1"/>
</dbReference>
<protein>
    <recommendedName>
        <fullName evidence="1">YdhG-like domain-containing protein</fullName>
    </recommendedName>
</protein>
<evidence type="ECO:0000313" key="3">
    <source>
        <dbReference type="Proteomes" id="UP000199544"/>
    </source>
</evidence>
<dbReference type="Proteomes" id="UP000199544">
    <property type="component" value="Unassembled WGS sequence"/>
</dbReference>
<reference evidence="3" key="1">
    <citation type="submission" date="2016-10" db="EMBL/GenBank/DDBJ databases">
        <authorList>
            <person name="Varghese N."/>
            <person name="Submissions S."/>
        </authorList>
    </citation>
    <scope>NUCLEOTIDE SEQUENCE [LARGE SCALE GENOMIC DNA]</scope>
    <source>
        <strain evidence="3">CGMCC 1.6854</strain>
    </source>
</reference>
<dbReference type="AlphaFoldDB" id="A0A1G9TSY7"/>
<dbReference type="SUPFAM" id="SSF159888">
    <property type="entry name" value="YdhG-like"/>
    <property type="match status" value="1"/>
</dbReference>
<dbReference type="OrthoDB" id="384795at2"/>
<dbReference type="EMBL" id="FNHW01000001">
    <property type="protein sequence ID" value="SDM50860.1"/>
    <property type="molecule type" value="Genomic_DNA"/>
</dbReference>
<evidence type="ECO:0000259" key="1">
    <source>
        <dbReference type="Pfam" id="PF08818"/>
    </source>
</evidence>
<evidence type="ECO:0000313" key="2">
    <source>
        <dbReference type="EMBL" id="SDM50860.1"/>
    </source>
</evidence>
<dbReference type="InterPro" id="IPR014922">
    <property type="entry name" value="YdhG-like"/>
</dbReference>
<keyword evidence="3" id="KW-1185">Reference proteome</keyword>
<dbReference type="Gene3D" id="3.90.1150.200">
    <property type="match status" value="1"/>
</dbReference>
<accession>A0A1G9TSY7</accession>
<organism evidence="2 3">
    <name type="scientific">Fictibacillus solisalsi</name>
    <dbReference type="NCBI Taxonomy" id="459525"/>
    <lineage>
        <taxon>Bacteria</taxon>
        <taxon>Bacillati</taxon>
        <taxon>Bacillota</taxon>
        <taxon>Bacilli</taxon>
        <taxon>Bacillales</taxon>
        <taxon>Fictibacillaceae</taxon>
        <taxon>Fictibacillus</taxon>
    </lineage>
</organism>
<feature type="domain" description="YdhG-like" evidence="1">
    <location>
        <begin position="16"/>
        <end position="111"/>
    </location>
</feature>
<dbReference type="STRING" id="459525.SAMN04488137_0483"/>
<sequence length="123" mass="14401">MEVFEKYLAGIDHPDHRSRTKEILTWVANQFPHLEPQIKWNTPMFSDHGTFIIGFSTAKHHLSVSPEEAGITHFADNIVQAGYSFTKGLFRIPWNEPVNFELLKTMIEYNIQDKAEHTTFWRK</sequence>